<reference evidence="1 2" key="1">
    <citation type="journal article" date="2014" name="Genome Announc.">
        <title>Complete Genome Sequences of Lactobacillus johnsonii Strain N6.2 and Lactobacillus reuteri Strain TD1.</title>
        <authorList>
            <person name="Leonard M.T."/>
            <person name="Valladares R.B."/>
            <person name="Ardissone A."/>
            <person name="Gonzalez C.F."/>
            <person name="Lorca G.L."/>
            <person name="Triplett E.W."/>
        </authorList>
    </citation>
    <scope>NUCLEOTIDE SEQUENCE [LARGE SCALE GENOMIC DNA]</scope>
    <source>
        <strain evidence="1 2">N6.2</strain>
    </source>
</reference>
<organism evidence="1 2">
    <name type="scientific">Lactobacillus johnsonii N6.2</name>
    <dbReference type="NCBI Taxonomy" id="1408186"/>
    <lineage>
        <taxon>Bacteria</taxon>
        <taxon>Bacillati</taxon>
        <taxon>Bacillota</taxon>
        <taxon>Bacilli</taxon>
        <taxon>Lactobacillales</taxon>
        <taxon>Lactobacillaceae</taxon>
        <taxon>Lactobacillus</taxon>
    </lineage>
</organism>
<accession>A0A7D9N8T2</accession>
<dbReference type="EMBL" id="CP006811">
    <property type="protein sequence ID" value="AHA98154.1"/>
    <property type="molecule type" value="Genomic_DNA"/>
</dbReference>
<evidence type="ECO:0000313" key="1">
    <source>
        <dbReference type="EMBL" id="AHA98154.1"/>
    </source>
</evidence>
<sequence length="129" mass="15720">MKNIIILNNEKELINQIQVLLEEDRKSLETINGIIAETKKKTVTLSSYSNTFKYFKKNRNYILWLFYENNQSWLQIREIFEKDQEKRINLIFQKMCLGKTPIYCVPSQIWVKYQTDKIIDYLIQQLRYK</sequence>
<dbReference type="RefSeq" id="WP_023599435.1">
    <property type="nucleotide sequence ID" value="NC_022909.1"/>
</dbReference>
<dbReference type="Proteomes" id="UP000018522">
    <property type="component" value="Chromosome"/>
</dbReference>
<protein>
    <submittedName>
        <fullName evidence="1">Uncharacterized protein</fullName>
    </submittedName>
</protein>
<dbReference type="KEGG" id="ljn:T285_03455"/>
<dbReference type="AlphaFoldDB" id="A0A7D9N8T2"/>
<gene>
    <name evidence="1" type="ORF">T285_03455</name>
</gene>
<proteinExistence type="predicted"/>
<evidence type="ECO:0000313" key="2">
    <source>
        <dbReference type="Proteomes" id="UP000018522"/>
    </source>
</evidence>
<name>A0A7D9N8T2_LACJH</name>